<sequence length="447" mass="52439">MVRLLKQDNRKPGPIINQERDKGQQSEEHATNKVKKGRPIQDDYGALNSEEELDPDNQYIEEYDEEEEETSNHLIREFGSTFHNALTEEDYPQEVGNKADKPNNRLPSTLLQLPTDPSQGPNQKEYQHPKFFGKTSTLKKMHQLSMIAILEPFADNSHLNIVRIQLQIDQALFWSGEITGNNHENSEQHIIGEFKHSVLTERFMVSLIYAKCQEHMRRPLWDRLLHYASRDIPWCTIGDFNVIKNIEEKLGGMPYNMNKSFDFISVIEACGLIDLGYTGLPFTWCNQRAAQVIVWKRLDRSMVNDKWLEVMPQTTIEHLSSVGFDHSPLLIEMVRKTGSHTKYFKFLHRWVDNKNFLETVQKCWDREVTSTPLRQLHQKMKRLTTTLSNWSKKEYGDIYTKVKEFGETIRKVEEELLTNNTETLRQQLHLMNANYIRYLKLEKSILK</sequence>
<dbReference type="SUPFAM" id="SSF56219">
    <property type="entry name" value="DNase I-like"/>
    <property type="match status" value="1"/>
</dbReference>
<organism evidence="2 3">
    <name type="scientific">Solanum commersonii</name>
    <name type="common">Commerson's wild potato</name>
    <name type="synonym">Commerson's nightshade</name>
    <dbReference type="NCBI Taxonomy" id="4109"/>
    <lineage>
        <taxon>Eukaryota</taxon>
        <taxon>Viridiplantae</taxon>
        <taxon>Streptophyta</taxon>
        <taxon>Embryophyta</taxon>
        <taxon>Tracheophyta</taxon>
        <taxon>Spermatophyta</taxon>
        <taxon>Magnoliopsida</taxon>
        <taxon>eudicotyledons</taxon>
        <taxon>Gunneridae</taxon>
        <taxon>Pentapetalae</taxon>
        <taxon>asterids</taxon>
        <taxon>lamiids</taxon>
        <taxon>Solanales</taxon>
        <taxon>Solanaceae</taxon>
        <taxon>Solanoideae</taxon>
        <taxon>Solaneae</taxon>
        <taxon>Solanum</taxon>
    </lineage>
</organism>
<dbReference type="OrthoDB" id="1305469at2759"/>
<feature type="compositionally biased region" description="Basic and acidic residues" evidence="1">
    <location>
        <begin position="1"/>
        <end position="11"/>
    </location>
</feature>
<feature type="region of interest" description="Disordered" evidence="1">
    <location>
        <begin position="1"/>
        <end position="58"/>
    </location>
</feature>
<evidence type="ECO:0000313" key="3">
    <source>
        <dbReference type="Proteomes" id="UP000824120"/>
    </source>
</evidence>
<feature type="compositionally biased region" description="Basic and acidic residues" evidence="1">
    <location>
        <begin position="18"/>
        <end position="31"/>
    </location>
</feature>
<feature type="compositionally biased region" description="Acidic residues" evidence="1">
    <location>
        <begin position="49"/>
        <end position="58"/>
    </location>
</feature>
<name>A0A9J5WKR7_SOLCO</name>
<accession>A0A9J5WKR7</accession>
<dbReference type="InterPro" id="IPR036691">
    <property type="entry name" value="Endo/exonu/phosph_ase_sf"/>
</dbReference>
<dbReference type="EMBL" id="JACXVP010000011">
    <property type="protein sequence ID" value="KAG5576483.1"/>
    <property type="molecule type" value="Genomic_DNA"/>
</dbReference>
<proteinExistence type="predicted"/>
<comment type="caution">
    <text evidence="2">The sequence shown here is derived from an EMBL/GenBank/DDBJ whole genome shotgun (WGS) entry which is preliminary data.</text>
</comment>
<feature type="region of interest" description="Disordered" evidence="1">
    <location>
        <begin position="91"/>
        <end position="123"/>
    </location>
</feature>
<dbReference type="Gene3D" id="3.60.10.10">
    <property type="entry name" value="Endonuclease/exonuclease/phosphatase"/>
    <property type="match status" value="1"/>
</dbReference>
<gene>
    <name evidence="2" type="ORF">H5410_056617</name>
</gene>
<keyword evidence="3" id="KW-1185">Reference proteome</keyword>
<feature type="compositionally biased region" description="Polar residues" evidence="1">
    <location>
        <begin position="105"/>
        <end position="123"/>
    </location>
</feature>
<dbReference type="Proteomes" id="UP000824120">
    <property type="component" value="Chromosome 11"/>
</dbReference>
<dbReference type="PANTHER" id="PTHR33710:SF54">
    <property type="entry name" value="NON-LTR RETROELEMENT REVERSE TRANSCRIPTASE"/>
    <property type="match status" value="1"/>
</dbReference>
<evidence type="ECO:0000313" key="2">
    <source>
        <dbReference type="EMBL" id="KAG5576483.1"/>
    </source>
</evidence>
<evidence type="ECO:0000256" key="1">
    <source>
        <dbReference type="SAM" id="MobiDB-lite"/>
    </source>
</evidence>
<dbReference type="AlphaFoldDB" id="A0A9J5WKR7"/>
<reference evidence="2 3" key="1">
    <citation type="submission" date="2020-09" db="EMBL/GenBank/DDBJ databases">
        <title>De no assembly of potato wild relative species, Solanum commersonii.</title>
        <authorList>
            <person name="Cho K."/>
        </authorList>
    </citation>
    <scope>NUCLEOTIDE SEQUENCE [LARGE SCALE GENOMIC DNA]</scope>
    <source>
        <strain evidence="2">LZ3.2</strain>
        <tissue evidence="2">Leaf</tissue>
    </source>
</reference>
<protein>
    <submittedName>
        <fullName evidence="2">Uncharacterized protein</fullName>
    </submittedName>
</protein>
<dbReference type="PANTHER" id="PTHR33710">
    <property type="entry name" value="BNAC02G09200D PROTEIN"/>
    <property type="match status" value="1"/>
</dbReference>